<dbReference type="SUPFAM" id="SSF53850">
    <property type="entry name" value="Periplasmic binding protein-like II"/>
    <property type="match status" value="1"/>
</dbReference>
<name>A0ABS6K409_9FIRM</name>
<protein>
    <submittedName>
        <fullName evidence="8">Amino acid ABC transporter substrate-binding protein</fullName>
    </submittedName>
</protein>
<evidence type="ECO:0000256" key="2">
    <source>
        <dbReference type="ARBA" id="ARBA00010333"/>
    </source>
</evidence>
<dbReference type="SMART" id="SM00062">
    <property type="entry name" value="PBPb"/>
    <property type="match status" value="1"/>
</dbReference>
<dbReference type="CDD" id="cd00996">
    <property type="entry name" value="PBP2_AatB_like"/>
    <property type="match status" value="1"/>
</dbReference>
<reference evidence="8 9" key="1">
    <citation type="submission" date="2021-06" db="EMBL/GenBank/DDBJ databases">
        <title>Description of novel taxa of the family Lachnospiraceae.</title>
        <authorList>
            <person name="Chaplin A.V."/>
            <person name="Sokolova S.R."/>
            <person name="Pikina A.P."/>
            <person name="Korzhanova M."/>
            <person name="Belova V."/>
            <person name="Korostin D."/>
            <person name="Efimov B.A."/>
        </authorList>
    </citation>
    <scope>NUCLEOTIDE SEQUENCE [LARGE SCALE GENOMIC DNA]</scope>
    <source>
        <strain evidence="8 9">ASD4241</strain>
    </source>
</reference>
<evidence type="ECO:0000313" key="9">
    <source>
        <dbReference type="Proteomes" id="UP001314681"/>
    </source>
</evidence>
<comment type="similarity">
    <text evidence="2 4">Belongs to the bacterial solute-binding protein 3 family.</text>
</comment>
<organism evidence="8 9">
    <name type="scientific">Diplocloster modestus</name>
    <dbReference type="NCBI Taxonomy" id="2850322"/>
    <lineage>
        <taxon>Bacteria</taxon>
        <taxon>Bacillati</taxon>
        <taxon>Bacillota</taxon>
        <taxon>Clostridia</taxon>
        <taxon>Lachnospirales</taxon>
        <taxon>Lachnospiraceae</taxon>
        <taxon>Diplocloster</taxon>
    </lineage>
</organism>
<feature type="chain" id="PRO_5045757579" evidence="6">
    <location>
        <begin position="19"/>
        <end position="294"/>
    </location>
</feature>
<evidence type="ECO:0000256" key="4">
    <source>
        <dbReference type="RuleBase" id="RU003744"/>
    </source>
</evidence>
<dbReference type="RefSeq" id="WP_158349886.1">
    <property type="nucleotide sequence ID" value="NZ_JAHQCX010000002.1"/>
</dbReference>
<dbReference type="Proteomes" id="UP001314681">
    <property type="component" value="Unassembled WGS sequence"/>
</dbReference>
<sequence length="294" mass="31398">MKKLAVLLALTLTVSMFAAGCGDKEEAPAAAPSETPANSEEVQASATPASDKETAAPASDAAAGGSFIVGFDQDFPPMGFVGDDGEFTGFDLEMAQEVAKRLGMEYVPQPIAWDSKDMELDAGTITCIWNGFTMNGREENYAWTDPYLNNKQVFVVREDSGIDSKEGLAGKVVDVQADSSAEAALNDDPELSGSFGQLQAVPDYNTAFMDLESGAVDAIAMDSVVADYQIANRENNFVVLDDVLATEEYGIAFKKDNTELRDKVQAILEEMATDGTTAEISTKWFGSDITTIGK</sequence>
<dbReference type="PANTHER" id="PTHR35936:SF34">
    <property type="entry name" value="ABC TRANSPORTER EXTRACELLULAR-BINDING PROTEIN YCKB-RELATED"/>
    <property type="match status" value="1"/>
</dbReference>
<dbReference type="Gene3D" id="3.40.190.10">
    <property type="entry name" value="Periplasmic binding protein-like II"/>
    <property type="match status" value="2"/>
</dbReference>
<feature type="domain" description="Solute-binding protein family 3/N-terminal" evidence="7">
    <location>
        <begin position="66"/>
        <end position="288"/>
    </location>
</feature>
<feature type="signal peptide" evidence="6">
    <location>
        <begin position="1"/>
        <end position="18"/>
    </location>
</feature>
<proteinExistence type="inferred from homology"/>
<gene>
    <name evidence="8" type="ORF">KTH90_04460</name>
</gene>
<evidence type="ECO:0000256" key="5">
    <source>
        <dbReference type="SAM" id="MobiDB-lite"/>
    </source>
</evidence>
<dbReference type="InterPro" id="IPR018313">
    <property type="entry name" value="SBP_3_CS"/>
</dbReference>
<evidence type="ECO:0000259" key="7">
    <source>
        <dbReference type="SMART" id="SM00062"/>
    </source>
</evidence>
<dbReference type="PANTHER" id="PTHR35936">
    <property type="entry name" value="MEMBRANE-BOUND LYTIC MUREIN TRANSGLYCOSYLASE F"/>
    <property type="match status" value="1"/>
</dbReference>
<feature type="region of interest" description="Disordered" evidence="5">
    <location>
        <begin position="26"/>
        <end position="57"/>
    </location>
</feature>
<dbReference type="PROSITE" id="PS01039">
    <property type="entry name" value="SBP_BACTERIAL_3"/>
    <property type="match status" value="1"/>
</dbReference>
<dbReference type="EMBL" id="JAHQCX010000002">
    <property type="protein sequence ID" value="MBU9725263.1"/>
    <property type="molecule type" value="Genomic_DNA"/>
</dbReference>
<evidence type="ECO:0000256" key="1">
    <source>
        <dbReference type="ARBA" id="ARBA00004196"/>
    </source>
</evidence>
<comment type="subcellular location">
    <subcellularLocation>
        <location evidence="1">Cell envelope</location>
    </subcellularLocation>
</comment>
<evidence type="ECO:0000313" key="8">
    <source>
        <dbReference type="EMBL" id="MBU9725263.1"/>
    </source>
</evidence>
<keyword evidence="3 6" id="KW-0732">Signal</keyword>
<feature type="compositionally biased region" description="Low complexity" evidence="5">
    <location>
        <begin position="28"/>
        <end position="41"/>
    </location>
</feature>
<comment type="caution">
    <text evidence="8">The sequence shown here is derived from an EMBL/GenBank/DDBJ whole genome shotgun (WGS) entry which is preliminary data.</text>
</comment>
<evidence type="ECO:0000256" key="6">
    <source>
        <dbReference type="SAM" id="SignalP"/>
    </source>
</evidence>
<dbReference type="Pfam" id="PF00497">
    <property type="entry name" value="SBP_bac_3"/>
    <property type="match status" value="1"/>
</dbReference>
<dbReference type="PROSITE" id="PS51257">
    <property type="entry name" value="PROKAR_LIPOPROTEIN"/>
    <property type="match status" value="1"/>
</dbReference>
<keyword evidence="9" id="KW-1185">Reference proteome</keyword>
<evidence type="ECO:0000256" key="3">
    <source>
        <dbReference type="ARBA" id="ARBA00022729"/>
    </source>
</evidence>
<dbReference type="InterPro" id="IPR001638">
    <property type="entry name" value="Solute-binding_3/MltF_N"/>
</dbReference>
<accession>A0ABS6K409</accession>